<evidence type="ECO:0000313" key="2">
    <source>
        <dbReference type="EMBL" id="KAF4968184.1"/>
    </source>
</evidence>
<evidence type="ECO:0000313" key="3">
    <source>
        <dbReference type="Proteomes" id="UP000622797"/>
    </source>
</evidence>
<dbReference type="EMBL" id="JABEXW010000205">
    <property type="protein sequence ID" value="KAF4968184.1"/>
    <property type="molecule type" value="Genomic_DNA"/>
</dbReference>
<reference evidence="2" key="2">
    <citation type="submission" date="2020-05" db="EMBL/GenBank/DDBJ databases">
        <authorList>
            <person name="Kim H.-S."/>
            <person name="Proctor R.H."/>
            <person name="Brown D.W."/>
        </authorList>
    </citation>
    <scope>NUCLEOTIDE SEQUENCE</scope>
    <source>
        <strain evidence="2">NRRL 20472</strain>
    </source>
</reference>
<gene>
    <name evidence="2" type="ORF">FSARC_4374</name>
</gene>
<name>A0A8H4U2C5_9HYPO</name>
<dbReference type="AlphaFoldDB" id="A0A8H4U2C5"/>
<keyword evidence="3" id="KW-1185">Reference proteome</keyword>
<accession>A0A8H4U2C5</accession>
<organism evidence="2 3">
    <name type="scientific">Fusarium sarcochroum</name>
    <dbReference type="NCBI Taxonomy" id="1208366"/>
    <lineage>
        <taxon>Eukaryota</taxon>
        <taxon>Fungi</taxon>
        <taxon>Dikarya</taxon>
        <taxon>Ascomycota</taxon>
        <taxon>Pezizomycotina</taxon>
        <taxon>Sordariomycetes</taxon>
        <taxon>Hypocreomycetidae</taxon>
        <taxon>Hypocreales</taxon>
        <taxon>Nectriaceae</taxon>
        <taxon>Fusarium</taxon>
        <taxon>Fusarium lateritium species complex</taxon>
    </lineage>
</organism>
<dbReference type="Proteomes" id="UP000622797">
    <property type="component" value="Unassembled WGS sequence"/>
</dbReference>
<dbReference type="OrthoDB" id="265717at2759"/>
<feature type="region of interest" description="Disordered" evidence="1">
    <location>
        <begin position="135"/>
        <end position="165"/>
    </location>
</feature>
<evidence type="ECO:0000256" key="1">
    <source>
        <dbReference type="SAM" id="MobiDB-lite"/>
    </source>
</evidence>
<sequence>MSVDCGFDIFPPLVPTKENKETYREFVNDVVNFFQGPNNNTHNLILGTNPNRPSMFDESFVHFLLPAMPKFPINAKNCDCFLSFSSSASASLIAQRRVQELSNLARHHFGGRVHNWLNQSDIYSRGELREAENKVLDRKSANEADLEEETDSTVTHTESADQQSSARLSDYARIFEQC</sequence>
<reference evidence="2" key="1">
    <citation type="journal article" date="2020" name="BMC Genomics">
        <title>Correction to: Identification and distribution of gene clusters required for synthesis of sphingolipid metabolism inhibitors in diverse species of the filamentous fungus Fusarium.</title>
        <authorList>
            <person name="Kim H.S."/>
            <person name="Lohmar J.M."/>
            <person name="Busman M."/>
            <person name="Brown D.W."/>
            <person name="Naumann T.A."/>
            <person name="Divon H.H."/>
            <person name="Lysoe E."/>
            <person name="Uhlig S."/>
            <person name="Proctor R.H."/>
        </authorList>
    </citation>
    <scope>NUCLEOTIDE SEQUENCE</scope>
    <source>
        <strain evidence="2">NRRL 20472</strain>
    </source>
</reference>
<comment type="caution">
    <text evidence="2">The sequence shown here is derived from an EMBL/GenBank/DDBJ whole genome shotgun (WGS) entry which is preliminary data.</text>
</comment>
<feature type="compositionally biased region" description="Polar residues" evidence="1">
    <location>
        <begin position="152"/>
        <end position="165"/>
    </location>
</feature>
<protein>
    <submittedName>
        <fullName evidence="2">Uncharacterized protein</fullName>
    </submittedName>
</protein>
<proteinExistence type="predicted"/>